<evidence type="ECO:0000256" key="2">
    <source>
        <dbReference type="SAM" id="SignalP"/>
    </source>
</evidence>
<accession>A0A180GYM6</accession>
<reference evidence="3" key="2">
    <citation type="submission" date="2016-05" db="EMBL/GenBank/DDBJ databases">
        <title>Comparative analysis highlights variable genome content of wheat rusts and divergence of the mating loci.</title>
        <authorList>
            <person name="Cuomo C.A."/>
            <person name="Bakkeren G."/>
            <person name="Szabo L."/>
            <person name="Khalil H."/>
            <person name="Joly D."/>
            <person name="Goldberg J."/>
            <person name="Young S."/>
            <person name="Zeng Q."/>
            <person name="Fellers J."/>
        </authorList>
    </citation>
    <scope>NUCLEOTIDE SEQUENCE [LARGE SCALE GENOMIC DNA]</scope>
    <source>
        <strain evidence="3">1-1 BBBD Race 1</strain>
    </source>
</reference>
<evidence type="ECO:0000313" key="3">
    <source>
        <dbReference type="EMBL" id="OAV97925.1"/>
    </source>
</evidence>
<feature type="compositionally biased region" description="Basic residues" evidence="1">
    <location>
        <begin position="55"/>
        <end position="70"/>
    </location>
</feature>
<reference evidence="4" key="4">
    <citation type="submission" date="2025-05" db="UniProtKB">
        <authorList>
            <consortium name="EnsemblFungi"/>
        </authorList>
    </citation>
    <scope>IDENTIFICATION</scope>
    <source>
        <strain evidence="4">isolate 1-1 / race 1 (BBBD)</strain>
    </source>
</reference>
<dbReference type="AlphaFoldDB" id="A0A180GYM6"/>
<name>A0A180GYM6_PUCT1</name>
<evidence type="ECO:0000313" key="5">
    <source>
        <dbReference type="Proteomes" id="UP000005240"/>
    </source>
</evidence>
<proteinExistence type="predicted"/>
<organism evidence="3">
    <name type="scientific">Puccinia triticina (isolate 1-1 / race 1 (BBBD))</name>
    <name type="common">Brown leaf rust fungus</name>
    <dbReference type="NCBI Taxonomy" id="630390"/>
    <lineage>
        <taxon>Eukaryota</taxon>
        <taxon>Fungi</taxon>
        <taxon>Dikarya</taxon>
        <taxon>Basidiomycota</taxon>
        <taxon>Pucciniomycotina</taxon>
        <taxon>Pucciniomycetes</taxon>
        <taxon>Pucciniales</taxon>
        <taxon>Pucciniaceae</taxon>
        <taxon>Puccinia</taxon>
    </lineage>
</organism>
<keyword evidence="2" id="KW-0732">Signal</keyword>
<evidence type="ECO:0000256" key="1">
    <source>
        <dbReference type="SAM" id="MobiDB-lite"/>
    </source>
</evidence>
<dbReference type="Proteomes" id="UP000005240">
    <property type="component" value="Unassembled WGS sequence"/>
</dbReference>
<feature type="signal peptide" evidence="2">
    <location>
        <begin position="1"/>
        <end position="23"/>
    </location>
</feature>
<feature type="chain" id="PRO_5008110438" evidence="2">
    <location>
        <begin position="24"/>
        <end position="70"/>
    </location>
</feature>
<dbReference type="EMBL" id="ADAS02000010">
    <property type="protein sequence ID" value="OAV97925.1"/>
    <property type="molecule type" value="Genomic_DNA"/>
</dbReference>
<gene>
    <name evidence="3" type="ORF">PTTG_25878</name>
</gene>
<feature type="compositionally biased region" description="Basic and acidic residues" evidence="1">
    <location>
        <begin position="41"/>
        <end position="54"/>
    </location>
</feature>
<dbReference type="EnsemblFungi" id="PTTG_25878-t43_1">
    <property type="protein sequence ID" value="PTTG_25878-t43_1-p1"/>
    <property type="gene ID" value="PTTG_25878"/>
</dbReference>
<reference evidence="3" key="1">
    <citation type="submission" date="2009-11" db="EMBL/GenBank/DDBJ databases">
        <authorList>
            <consortium name="The Broad Institute Genome Sequencing Platform"/>
            <person name="Ward D."/>
            <person name="Feldgarden M."/>
            <person name="Earl A."/>
            <person name="Young S.K."/>
            <person name="Zeng Q."/>
            <person name="Koehrsen M."/>
            <person name="Alvarado L."/>
            <person name="Berlin A."/>
            <person name="Bochicchio J."/>
            <person name="Borenstein D."/>
            <person name="Chapman S.B."/>
            <person name="Chen Z."/>
            <person name="Engels R."/>
            <person name="Freedman E."/>
            <person name="Gellesch M."/>
            <person name="Goldberg J."/>
            <person name="Griggs A."/>
            <person name="Gujja S."/>
            <person name="Heilman E."/>
            <person name="Heiman D."/>
            <person name="Hepburn T."/>
            <person name="Howarth C."/>
            <person name="Jen D."/>
            <person name="Larson L."/>
            <person name="Lewis B."/>
            <person name="Mehta T."/>
            <person name="Park D."/>
            <person name="Pearson M."/>
            <person name="Roberts A."/>
            <person name="Saif S."/>
            <person name="Shea T."/>
            <person name="Shenoy N."/>
            <person name="Sisk P."/>
            <person name="Stolte C."/>
            <person name="Sykes S."/>
            <person name="Thomson T."/>
            <person name="Walk T."/>
            <person name="White J."/>
            <person name="Yandava C."/>
            <person name="Izard J."/>
            <person name="Baranova O.V."/>
            <person name="Blanton J.M."/>
            <person name="Tanner A.C."/>
            <person name="Dewhirst F.E."/>
            <person name="Haas B."/>
            <person name="Nusbaum C."/>
            <person name="Birren B."/>
        </authorList>
    </citation>
    <scope>NUCLEOTIDE SEQUENCE [LARGE SCALE GENOMIC DNA]</scope>
    <source>
        <strain evidence="3">1-1 BBBD Race 1</strain>
    </source>
</reference>
<reference evidence="4 5" key="3">
    <citation type="journal article" date="2017" name="G3 (Bethesda)">
        <title>Comparative analysis highlights variable genome content of wheat rusts and divergence of the mating loci.</title>
        <authorList>
            <person name="Cuomo C.A."/>
            <person name="Bakkeren G."/>
            <person name="Khalil H.B."/>
            <person name="Panwar V."/>
            <person name="Joly D."/>
            <person name="Linning R."/>
            <person name="Sakthikumar S."/>
            <person name="Song X."/>
            <person name="Adiconis X."/>
            <person name="Fan L."/>
            <person name="Goldberg J.M."/>
            <person name="Levin J.Z."/>
            <person name="Young S."/>
            <person name="Zeng Q."/>
            <person name="Anikster Y."/>
            <person name="Bruce M."/>
            <person name="Wang M."/>
            <person name="Yin C."/>
            <person name="McCallum B."/>
            <person name="Szabo L.J."/>
            <person name="Hulbert S."/>
            <person name="Chen X."/>
            <person name="Fellers J.P."/>
        </authorList>
    </citation>
    <scope>NUCLEOTIDE SEQUENCE</scope>
    <source>
        <strain evidence="5">Isolate 1-1 / race 1 (BBBD)</strain>
        <strain evidence="4">isolate 1-1 / race 1 (BBBD)</strain>
    </source>
</reference>
<keyword evidence="5" id="KW-1185">Reference proteome</keyword>
<feature type="region of interest" description="Disordered" evidence="1">
    <location>
        <begin position="33"/>
        <end position="70"/>
    </location>
</feature>
<evidence type="ECO:0000313" key="4">
    <source>
        <dbReference type="EnsemblFungi" id="PTTG_25878-t43_1-p1"/>
    </source>
</evidence>
<protein>
    <submittedName>
        <fullName evidence="3 4">Uncharacterized protein</fullName>
    </submittedName>
</protein>
<sequence length="70" mass="7959">MHLVQLSLFIAVAVLIAAQRVEGLNESEMIPTSNQLIQVNKKPEIAPHSHEKRTLEKRRKKKKGGKKSKF</sequence>
<dbReference type="VEuPathDB" id="FungiDB:PTTG_25878"/>